<dbReference type="SUPFAM" id="SSF102114">
    <property type="entry name" value="Radical SAM enzymes"/>
    <property type="match status" value="1"/>
</dbReference>
<feature type="domain" description="Putative radical SAM N-terminal" evidence="3">
    <location>
        <begin position="93"/>
        <end position="237"/>
    </location>
</feature>
<feature type="region of interest" description="Disordered" evidence="1">
    <location>
        <begin position="1"/>
        <end position="23"/>
    </location>
</feature>
<dbReference type="InterPro" id="IPR036034">
    <property type="entry name" value="PDZ_sf"/>
</dbReference>
<organism evidence="4 5">
    <name type="scientific">Enorma phocaeensis</name>
    <dbReference type="NCBI Taxonomy" id="1871019"/>
    <lineage>
        <taxon>Bacteria</taxon>
        <taxon>Bacillati</taxon>
        <taxon>Actinomycetota</taxon>
        <taxon>Coriobacteriia</taxon>
        <taxon>Coriobacteriales</taxon>
        <taxon>Coriobacteriaceae</taxon>
        <taxon>Enorma</taxon>
    </lineage>
</organism>
<evidence type="ECO:0000259" key="2">
    <source>
        <dbReference type="Pfam" id="PF04459"/>
    </source>
</evidence>
<dbReference type="Gene3D" id="2.30.42.10">
    <property type="match status" value="1"/>
</dbReference>
<dbReference type="Proteomes" id="UP001529421">
    <property type="component" value="Unassembled WGS sequence"/>
</dbReference>
<protein>
    <submittedName>
        <fullName evidence="4">DUF512 domain-containing protein</fullName>
    </submittedName>
</protein>
<evidence type="ECO:0000256" key="1">
    <source>
        <dbReference type="SAM" id="MobiDB-lite"/>
    </source>
</evidence>
<dbReference type="Pfam" id="PF19238">
    <property type="entry name" value="Radical_SAM_2"/>
    <property type="match status" value="1"/>
</dbReference>
<dbReference type="RefSeq" id="WP_289543650.1">
    <property type="nucleotide sequence ID" value="NZ_JAUDDZ010000001.1"/>
</dbReference>
<accession>A0ABT7V625</accession>
<dbReference type="InterPro" id="IPR045375">
    <property type="entry name" value="Put_radical_SAM-like_N"/>
</dbReference>
<feature type="domain" description="DUF512" evidence="2">
    <location>
        <begin position="241"/>
        <end position="438"/>
    </location>
</feature>
<dbReference type="InterPro" id="IPR007549">
    <property type="entry name" value="DUF512"/>
</dbReference>
<sequence>MSSDTPYARTGADYGRTKDPDDQHGALVVAVREDSPAYDAGIEPGMRVLTVNRRTLTDMTVWLWEAGDETVEIEVFDPSDDTVTPCELERFPGEDWGIEFDGAVFDGMRTCVNACVFCFMTMLPRHMRGTLYIRDDDYRLSFLQGNFVTLTNMSDAEVADVIDHRLSPMNVSLHAVTPEVRRRLMGRNAARGMEVLRAFMDAGIEIHAQVVLCPGLNDGEELLRTLTFCEEHPQITSLGIVPLGYTRFQERFTSSFSDDPLAARAVIDQVAPFQERMRAARGRTVFQLADEFYLDAKVEPPAAELYDGYPQYYDGIGMVRSYLDETKELVEREGHRLAEAAERLSRRKRRLVVVSGMAARDVVAGFVERSPLQGEVRGIVNDYFGGNVDVTGLICGEDLLAQIGEDLQGVMLFVPDVMFNADALTLDGYHQMRLVAELSRRGAECHIASTMPSDLLRSLEDALEREC</sequence>
<dbReference type="Pfam" id="PF04459">
    <property type="entry name" value="DUF512"/>
    <property type="match status" value="1"/>
</dbReference>
<reference evidence="4 5" key="2">
    <citation type="submission" date="2023-06" db="EMBL/GenBank/DDBJ databases">
        <authorList>
            <person name="Zeman M."/>
            <person name="Kubasova T."/>
            <person name="Jahodarova E."/>
            <person name="Nykrynova M."/>
            <person name="Rychlik I."/>
        </authorList>
    </citation>
    <scope>NUCLEOTIDE SEQUENCE [LARGE SCALE GENOMIC DNA]</scope>
    <source>
        <strain evidence="4 5">154_Feed</strain>
    </source>
</reference>
<dbReference type="Gene3D" id="3.20.20.70">
    <property type="entry name" value="Aldolase class I"/>
    <property type="match status" value="1"/>
</dbReference>
<evidence type="ECO:0000259" key="3">
    <source>
        <dbReference type="Pfam" id="PF19238"/>
    </source>
</evidence>
<keyword evidence="5" id="KW-1185">Reference proteome</keyword>
<dbReference type="EMBL" id="JAUDDZ010000001">
    <property type="protein sequence ID" value="MDM8273950.1"/>
    <property type="molecule type" value="Genomic_DNA"/>
</dbReference>
<dbReference type="SUPFAM" id="SSF50156">
    <property type="entry name" value="PDZ domain-like"/>
    <property type="match status" value="1"/>
</dbReference>
<proteinExistence type="predicted"/>
<dbReference type="InterPro" id="IPR013785">
    <property type="entry name" value="Aldolase_TIM"/>
</dbReference>
<name>A0ABT7V625_9ACTN</name>
<evidence type="ECO:0000313" key="5">
    <source>
        <dbReference type="Proteomes" id="UP001529421"/>
    </source>
</evidence>
<dbReference type="InterPro" id="IPR058240">
    <property type="entry name" value="rSAM_sf"/>
</dbReference>
<comment type="caution">
    <text evidence="4">The sequence shown here is derived from an EMBL/GenBank/DDBJ whole genome shotgun (WGS) entry which is preliminary data.</text>
</comment>
<evidence type="ECO:0000313" key="4">
    <source>
        <dbReference type="EMBL" id="MDM8273950.1"/>
    </source>
</evidence>
<reference evidence="5" key="1">
    <citation type="submission" date="2023-06" db="EMBL/GenBank/DDBJ databases">
        <title>Identification and characterization of horizontal gene transfer across gut microbiota members of farm animals based on homology search.</title>
        <authorList>
            <person name="Zeman M."/>
            <person name="Kubasova T."/>
            <person name="Jahodarova E."/>
            <person name="Nykrynova M."/>
            <person name="Rychlik I."/>
        </authorList>
    </citation>
    <scope>NUCLEOTIDE SEQUENCE [LARGE SCALE GENOMIC DNA]</scope>
    <source>
        <strain evidence="5">154_Feed</strain>
    </source>
</reference>
<gene>
    <name evidence="4" type="ORF">QUW28_00315</name>
</gene>